<dbReference type="InterPro" id="IPR014729">
    <property type="entry name" value="Rossmann-like_a/b/a_fold"/>
</dbReference>
<dbReference type="CDD" id="cd11716">
    <property type="entry name" value="THUMP_ThiI"/>
    <property type="match status" value="1"/>
</dbReference>
<keyword evidence="4 19" id="KW-0820">tRNA-binding</keyword>
<evidence type="ECO:0000256" key="17">
    <source>
        <dbReference type="ARBA" id="ARBA00077849"/>
    </source>
</evidence>
<dbReference type="InterPro" id="IPR020536">
    <property type="entry name" value="ThiI_AANH"/>
</dbReference>
<keyword evidence="7 19" id="KW-0067">ATP-binding</keyword>
<keyword evidence="3 19" id="KW-0963">Cytoplasm</keyword>
<dbReference type="GO" id="GO:0005829">
    <property type="term" value="C:cytosol"/>
    <property type="evidence" value="ECO:0007669"/>
    <property type="project" value="TreeGrafter"/>
</dbReference>
<evidence type="ECO:0000313" key="22">
    <source>
        <dbReference type="Proteomes" id="UP000094784"/>
    </source>
</evidence>
<keyword evidence="8 19" id="KW-0694">RNA-binding</keyword>
<dbReference type="RefSeq" id="WP_069482336.1">
    <property type="nucleotide sequence ID" value="NZ_CP130331.1"/>
</dbReference>
<evidence type="ECO:0000256" key="8">
    <source>
        <dbReference type="ARBA" id="ARBA00022884"/>
    </source>
</evidence>
<feature type="binding site" evidence="19">
    <location>
        <position position="266"/>
    </location>
    <ligand>
        <name>ATP</name>
        <dbReference type="ChEBI" id="CHEBI:30616"/>
    </ligand>
</feature>
<evidence type="ECO:0000256" key="3">
    <source>
        <dbReference type="ARBA" id="ARBA00022490"/>
    </source>
</evidence>
<dbReference type="EC" id="2.8.1.4" evidence="14 19"/>
<dbReference type="PANTHER" id="PTHR43209:SF1">
    <property type="entry name" value="TRNA SULFURTRANSFERASE"/>
    <property type="match status" value="1"/>
</dbReference>
<dbReference type="AlphaFoldDB" id="A0A1E4RAG8"/>
<dbReference type="PROSITE" id="PS51165">
    <property type="entry name" value="THUMP"/>
    <property type="match status" value="1"/>
</dbReference>
<evidence type="ECO:0000259" key="20">
    <source>
        <dbReference type="PROSITE" id="PS51165"/>
    </source>
</evidence>
<evidence type="ECO:0000256" key="11">
    <source>
        <dbReference type="ARBA" id="ARBA00052330"/>
    </source>
</evidence>
<evidence type="ECO:0000256" key="18">
    <source>
        <dbReference type="ARBA" id="ARBA00080570"/>
    </source>
</evidence>
<evidence type="ECO:0000256" key="16">
    <source>
        <dbReference type="ARBA" id="ARBA00075337"/>
    </source>
</evidence>
<dbReference type="Gene3D" id="3.30.2130.30">
    <property type="match status" value="1"/>
</dbReference>
<keyword evidence="5 19" id="KW-0808">Transferase</keyword>
<dbReference type="PANTHER" id="PTHR43209">
    <property type="entry name" value="TRNA SULFURTRANSFERASE"/>
    <property type="match status" value="1"/>
</dbReference>
<dbReference type="GO" id="GO:0002937">
    <property type="term" value="P:tRNA 4-thiouridine biosynthesis"/>
    <property type="evidence" value="ECO:0007669"/>
    <property type="project" value="TreeGrafter"/>
</dbReference>
<evidence type="ECO:0000256" key="14">
    <source>
        <dbReference type="ARBA" id="ARBA00066827"/>
    </source>
</evidence>
<dbReference type="OrthoDB" id="9773948at2"/>
<dbReference type="InterPro" id="IPR050102">
    <property type="entry name" value="tRNA_sulfurtransferase_ThiI"/>
</dbReference>
<dbReference type="GO" id="GO:0140741">
    <property type="term" value="F:tRNA-uracil-4 sulfurtransferase activity"/>
    <property type="evidence" value="ECO:0007669"/>
    <property type="project" value="UniProtKB-EC"/>
</dbReference>
<reference evidence="21 22" key="1">
    <citation type="submission" date="2016-09" db="EMBL/GenBank/DDBJ databases">
        <title>Draft genome sequence of the soil isolate, Lysinibacillus fusiformis M5, a potential hypoxanthine producer.</title>
        <authorList>
            <person name="Gallegos-Monterrosa R."/>
            <person name="Maroti G."/>
            <person name="Balint B."/>
            <person name="Kovacs A.T."/>
        </authorList>
    </citation>
    <scope>NUCLEOTIDE SEQUENCE [LARGE SCALE GENOMIC DNA]</scope>
    <source>
        <strain evidence="21 22">M5</strain>
    </source>
</reference>
<evidence type="ECO:0000256" key="2">
    <source>
        <dbReference type="ARBA" id="ARBA00004948"/>
    </source>
</evidence>
<dbReference type="NCBIfam" id="TIGR00342">
    <property type="entry name" value="tRNA uracil 4-sulfurtransferase ThiI"/>
    <property type="match status" value="1"/>
</dbReference>
<evidence type="ECO:0000256" key="15">
    <source>
        <dbReference type="ARBA" id="ARBA00071867"/>
    </source>
</evidence>
<accession>A0A1E4RAG8</accession>
<dbReference type="GO" id="GO:0052837">
    <property type="term" value="P:thiazole biosynthetic process"/>
    <property type="evidence" value="ECO:0007669"/>
    <property type="project" value="TreeGrafter"/>
</dbReference>
<dbReference type="GO" id="GO:0005524">
    <property type="term" value="F:ATP binding"/>
    <property type="evidence" value="ECO:0007669"/>
    <property type="project" value="UniProtKB-UniRule"/>
</dbReference>
<evidence type="ECO:0000256" key="12">
    <source>
        <dbReference type="ARBA" id="ARBA00058382"/>
    </source>
</evidence>
<comment type="caution">
    <text evidence="21">The sequence shown here is derived from an EMBL/GenBank/DDBJ whole genome shotgun (WGS) entry which is preliminary data.</text>
</comment>
<feature type="binding site" evidence="19">
    <location>
        <position position="288"/>
    </location>
    <ligand>
        <name>ATP</name>
        <dbReference type="ChEBI" id="CHEBI:30616"/>
    </ligand>
</feature>
<dbReference type="UniPathway" id="UPA00060"/>
<sequence length="404" mass="45742">MIWKEILIRYGELSTKGRNKMDFIRRLRENIRHAFADLGHLHIRTERDRMFIAIEDEAQMQTLVTGLPKIFGIQSFSPVAACEKDMESMKKLAITIMETFKEKPYTFKVEVKRTDKTFPLESHAIQREIGGYVLPQFNNLSVKVKQPDIELRVEVRHDATYMMAQVIPGAGGMPVGSNGKSLLMLSGGIDSPVAGYLMMKRGVRLEAIHFFSPPYTSQNSLEKVKVLANELTKFGANIRLHVIPFTEIQVLIKEKVPSNVSMTTTRRMMLKVADQVREEIGALAIVTGESLGQVASQTLESLTAINAVTNTPILRPLISSDKLEIIELAEQIGTYETSIQPFEDCCTIFTPASPKTKPKLEKVEHYESFSDFDELIARAVKNREVYIFPKKEEEKKQDKFADLL</sequence>
<feature type="domain" description="THUMP" evidence="20">
    <location>
        <begin position="61"/>
        <end position="166"/>
    </location>
</feature>
<dbReference type="Proteomes" id="UP000094784">
    <property type="component" value="Unassembled WGS sequence"/>
</dbReference>
<dbReference type="CDD" id="cd01712">
    <property type="entry name" value="PPase_ThiI"/>
    <property type="match status" value="1"/>
</dbReference>
<evidence type="ECO:0000313" key="21">
    <source>
        <dbReference type="EMBL" id="ODV57464.1"/>
    </source>
</evidence>
<evidence type="ECO:0000256" key="9">
    <source>
        <dbReference type="ARBA" id="ARBA00022977"/>
    </source>
</evidence>
<dbReference type="SUPFAM" id="SSF143437">
    <property type="entry name" value="THUMP domain-like"/>
    <property type="match status" value="1"/>
</dbReference>
<gene>
    <name evidence="19" type="primary">thiI</name>
    <name evidence="21" type="ORF">BG258_16845</name>
</gene>
<evidence type="ECO:0000256" key="7">
    <source>
        <dbReference type="ARBA" id="ARBA00022840"/>
    </source>
</evidence>
<comment type="pathway">
    <text evidence="2 19">Cofactor biosynthesis; thiamine diphosphate biosynthesis.</text>
</comment>
<evidence type="ECO:0000256" key="4">
    <source>
        <dbReference type="ARBA" id="ARBA00022555"/>
    </source>
</evidence>
<organism evidence="21 22">
    <name type="scientific">Lysinibacillus fusiformis</name>
    <dbReference type="NCBI Taxonomy" id="28031"/>
    <lineage>
        <taxon>Bacteria</taxon>
        <taxon>Bacillati</taxon>
        <taxon>Bacillota</taxon>
        <taxon>Bacilli</taxon>
        <taxon>Bacillales</taxon>
        <taxon>Bacillaceae</taxon>
        <taxon>Lysinibacillus</taxon>
    </lineage>
</organism>
<feature type="binding site" evidence="19">
    <location>
        <begin position="209"/>
        <end position="210"/>
    </location>
    <ligand>
        <name>ATP</name>
        <dbReference type="ChEBI" id="CHEBI:30616"/>
    </ligand>
</feature>
<evidence type="ECO:0000256" key="6">
    <source>
        <dbReference type="ARBA" id="ARBA00022741"/>
    </source>
</evidence>
<evidence type="ECO:0000256" key="13">
    <source>
        <dbReference type="ARBA" id="ARBA00061472"/>
    </source>
</evidence>
<name>A0A1E4RAG8_9BACI</name>
<dbReference type="FunFam" id="3.40.50.620:FF:000053">
    <property type="entry name" value="Probable tRNA sulfurtransferase"/>
    <property type="match status" value="1"/>
</dbReference>
<comment type="subcellular location">
    <subcellularLocation>
        <location evidence="1 19">Cytoplasm</location>
    </subcellularLocation>
</comment>
<keyword evidence="6 19" id="KW-0547">Nucleotide-binding</keyword>
<comment type="similarity">
    <text evidence="13 19">Belongs to the ThiI family.</text>
</comment>
<proteinExistence type="inferred from homology"/>
<protein>
    <recommendedName>
        <fullName evidence="15 19">Probable tRNA sulfurtransferase</fullName>
        <ecNumber evidence="14 19">2.8.1.4</ecNumber>
    </recommendedName>
    <alternativeName>
        <fullName evidence="16 19">Sulfur carrier protein ThiS sulfurtransferase</fullName>
    </alternativeName>
    <alternativeName>
        <fullName evidence="17 19">Thiamine biosynthesis protein ThiI</fullName>
    </alternativeName>
    <alternativeName>
        <fullName evidence="18 19">tRNA 4-thiouridine synthase</fullName>
    </alternativeName>
</protein>
<dbReference type="InterPro" id="IPR049961">
    <property type="entry name" value="ThiI_N"/>
</dbReference>
<dbReference type="SUPFAM" id="SSF52402">
    <property type="entry name" value="Adenine nucleotide alpha hydrolases-like"/>
    <property type="match status" value="1"/>
</dbReference>
<dbReference type="InterPro" id="IPR003720">
    <property type="entry name" value="tRNA_STrfase"/>
</dbReference>
<dbReference type="Pfam" id="PF02926">
    <property type="entry name" value="THUMP"/>
    <property type="match status" value="1"/>
</dbReference>
<dbReference type="GO" id="GO:0004810">
    <property type="term" value="F:CCA tRNA nucleotidyltransferase activity"/>
    <property type="evidence" value="ECO:0007669"/>
    <property type="project" value="InterPro"/>
</dbReference>
<dbReference type="Pfam" id="PF02568">
    <property type="entry name" value="ThiI"/>
    <property type="match status" value="1"/>
</dbReference>
<dbReference type="EMBL" id="MECQ01000001">
    <property type="protein sequence ID" value="ODV57464.1"/>
    <property type="molecule type" value="Genomic_DNA"/>
</dbReference>
<evidence type="ECO:0000256" key="19">
    <source>
        <dbReference type="HAMAP-Rule" id="MF_00021"/>
    </source>
</evidence>
<dbReference type="Pfam" id="PF22025">
    <property type="entry name" value="ThiI_fer"/>
    <property type="match status" value="1"/>
</dbReference>
<dbReference type="GO" id="GO:0009228">
    <property type="term" value="P:thiamine biosynthetic process"/>
    <property type="evidence" value="ECO:0007669"/>
    <property type="project" value="UniProtKB-KW"/>
</dbReference>
<dbReference type="Gene3D" id="3.40.50.620">
    <property type="entry name" value="HUPs"/>
    <property type="match status" value="1"/>
</dbReference>
<comment type="catalytic activity">
    <reaction evidence="10 19">
        <text>[ThiI sulfur-carrier protein]-S-sulfanyl-L-cysteine + a uridine in tRNA + 2 reduced [2Fe-2S]-[ferredoxin] + ATP + H(+) = [ThiI sulfur-carrier protein]-L-cysteine + a 4-thiouridine in tRNA + 2 oxidized [2Fe-2S]-[ferredoxin] + AMP + diphosphate</text>
        <dbReference type="Rhea" id="RHEA:24176"/>
        <dbReference type="Rhea" id="RHEA-COMP:10000"/>
        <dbReference type="Rhea" id="RHEA-COMP:10001"/>
        <dbReference type="Rhea" id="RHEA-COMP:13337"/>
        <dbReference type="Rhea" id="RHEA-COMP:13338"/>
        <dbReference type="Rhea" id="RHEA-COMP:13339"/>
        <dbReference type="Rhea" id="RHEA-COMP:13340"/>
        <dbReference type="ChEBI" id="CHEBI:15378"/>
        <dbReference type="ChEBI" id="CHEBI:29950"/>
        <dbReference type="ChEBI" id="CHEBI:30616"/>
        <dbReference type="ChEBI" id="CHEBI:33019"/>
        <dbReference type="ChEBI" id="CHEBI:33737"/>
        <dbReference type="ChEBI" id="CHEBI:33738"/>
        <dbReference type="ChEBI" id="CHEBI:61963"/>
        <dbReference type="ChEBI" id="CHEBI:65315"/>
        <dbReference type="ChEBI" id="CHEBI:136798"/>
        <dbReference type="ChEBI" id="CHEBI:456215"/>
        <dbReference type="EC" id="2.8.1.4"/>
    </reaction>
</comment>
<dbReference type="GO" id="GO:0009229">
    <property type="term" value="P:thiamine diphosphate biosynthetic process"/>
    <property type="evidence" value="ECO:0007669"/>
    <property type="project" value="UniProtKB-UniRule"/>
</dbReference>
<dbReference type="GO" id="GO:0000049">
    <property type="term" value="F:tRNA binding"/>
    <property type="evidence" value="ECO:0007669"/>
    <property type="project" value="UniProtKB-UniRule"/>
</dbReference>
<evidence type="ECO:0000256" key="10">
    <source>
        <dbReference type="ARBA" id="ARBA00050570"/>
    </source>
</evidence>
<dbReference type="InterPro" id="IPR004114">
    <property type="entry name" value="THUMP_dom"/>
</dbReference>
<dbReference type="SMART" id="SM00981">
    <property type="entry name" value="THUMP"/>
    <property type="match status" value="1"/>
</dbReference>
<evidence type="ECO:0000256" key="5">
    <source>
        <dbReference type="ARBA" id="ARBA00022679"/>
    </source>
</evidence>
<feature type="binding site" evidence="19">
    <location>
        <position position="297"/>
    </location>
    <ligand>
        <name>ATP</name>
        <dbReference type="ChEBI" id="CHEBI:30616"/>
    </ligand>
</feature>
<comment type="catalytic activity">
    <reaction evidence="11 19">
        <text>[ThiS sulfur-carrier protein]-C-terminal Gly-Gly-AMP + S-sulfanyl-L-cysteinyl-[cysteine desulfurase] + AH2 = [ThiS sulfur-carrier protein]-C-terminal-Gly-aminoethanethioate + L-cysteinyl-[cysteine desulfurase] + A + AMP + 2 H(+)</text>
        <dbReference type="Rhea" id="RHEA:43340"/>
        <dbReference type="Rhea" id="RHEA-COMP:12157"/>
        <dbReference type="Rhea" id="RHEA-COMP:12158"/>
        <dbReference type="Rhea" id="RHEA-COMP:12910"/>
        <dbReference type="Rhea" id="RHEA-COMP:19908"/>
        <dbReference type="ChEBI" id="CHEBI:13193"/>
        <dbReference type="ChEBI" id="CHEBI:15378"/>
        <dbReference type="ChEBI" id="CHEBI:17499"/>
        <dbReference type="ChEBI" id="CHEBI:29950"/>
        <dbReference type="ChEBI" id="CHEBI:61963"/>
        <dbReference type="ChEBI" id="CHEBI:90618"/>
        <dbReference type="ChEBI" id="CHEBI:232372"/>
        <dbReference type="ChEBI" id="CHEBI:456215"/>
    </reaction>
</comment>
<dbReference type="InterPro" id="IPR049962">
    <property type="entry name" value="THUMP_ThiI"/>
</dbReference>
<dbReference type="InterPro" id="IPR054173">
    <property type="entry name" value="ThiI_fer"/>
</dbReference>
<dbReference type="HAMAP" id="MF_00021">
    <property type="entry name" value="ThiI"/>
    <property type="match status" value="1"/>
</dbReference>
<comment type="function">
    <text evidence="12 19">Catalyzes the ATP-dependent transfer of a sulfur to tRNA to produce 4-thiouridine in position 8 of tRNAs, which functions as a near-UV photosensor. Also catalyzes the transfer of sulfur to the sulfur carrier protein ThiS, forming ThiS-thiocarboxylate. This is a step in the synthesis of thiazole, in the thiamine biosynthesis pathway. The sulfur is donated as persulfide by IscS.</text>
</comment>
<evidence type="ECO:0000256" key="1">
    <source>
        <dbReference type="ARBA" id="ARBA00004496"/>
    </source>
</evidence>
<keyword evidence="9 19" id="KW-0784">Thiamine biosynthesis</keyword>
<feature type="binding site" evidence="19">
    <location>
        <begin position="184"/>
        <end position="185"/>
    </location>
    <ligand>
        <name>ATP</name>
        <dbReference type="ChEBI" id="CHEBI:30616"/>
    </ligand>
</feature>